<dbReference type="GO" id="GO:0005524">
    <property type="term" value="F:ATP binding"/>
    <property type="evidence" value="ECO:0007669"/>
    <property type="project" value="UniProtKB-KW"/>
</dbReference>
<feature type="transmembrane region" description="Helical" evidence="8">
    <location>
        <begin position="401"/>
        <end position="420"/>
    </location>
</feature>
<keyword evidence="3 8" id="KW-0812">Transmembrane</keyword>
<dbReference type="Gene3D" id="3.40.50.300">
    <property type="entry name" value="P-loop containing nucleotide triphosphate hydrolases"/>
    <property type="match status" value="2"/>
</dbReference>
<sequence length="1365" mass="148273">MAIPIFEPSENGRLNFSIEYENALFAIVPASCALFAMLLHGISKRLWRRATRRNPKAKMVTTDKMAFAILLILHSVSLGLYFSLSNASTRYMGSSAAAYTVRFIAALLICLAVFLFGPHLKVTTDLYLLGTCITDAFRIHTPWAAVNQLGKPKGISLAALQTAIIVVTAATLVVSEFKANSSLHTARKTAGPAYVDEPNSGTLGVLFFGWLWPLLAHGSKNQLVASDMASSIIRSKAIYEMVDDLGKCVGDEEFLSKFAMDFLFGVILQILSAGATLAQPFIIQAIVSYLQGEKKSAAGTWLVIAMVFDQLAMSILEAHGRLAFSQMSIRMRSVIVHKVALRSLARAPPAGGWSAAKGKVLVHVTQDSAAVSAAINIIGMLIPNFVIVAIGSWMLFRKIQLAFLGPLLAAAVCTLIPILLGKPLSRSERNLLEAAEQRQAANERRLEIMAATTFRRILSIVIVVAIFLSSVAILAAFGGYSLLPHRRLDYGVLFTSLSTMQIMLTPLLSIIQMLPSLIASVVSWKRLLAFFEQENEDEQAQATTITPQKTEGSSNLPALGGEVDVRMNMIPPAVNYLPLQMKNVTSLWAADLTAVRNASLSVAAGRLAIVAGIAGSGKSNLLMTILGETQLASGTLHFATKVSFCDQSLWFLPEASIRENIVFGKAYDEALYQAVITCCCLDRDFSALEDSDETKLSVIGAPLSGGQRRRVSLARALYEGGDLFVFDDIFNGLDATTRNTVAANVFGAHGFLPKRRAAGVLCCTTPPSIMSSFANTEFYVMESGRLRAIVKSSFADQTLEHQGTEGSLTAQANNAHDYSGLNGPAARQESAMRETDVAVDAGASTEATKKKSLEAHRMYFKSLGSPLVNATVFIFLFIWVAVERASAFWLSQWASYATIPGIDVNTGYYVGIYAAFSIAGVLAAFISVCFINDIEAVDLHLPQSLHNLISVIASALGSLVVIGIGSPFTLIGLPILLPLLFFLQKFYLSTSFQLRSLRVAAQAPMLEMVSALLEGRTTILALRQEQYTARVMSDRIQRGLKIGYLFSAVQIWVTLMLGLLNGCLAIALATLLISLGGSKSVAWGGLALVNIIRLGQDNMLLMNWWTSFESEMASMDRIYGYIHLTPQERRQALDIRPPSDWPKRGSIRLDNLSLAHGERQVVKHLSVNIPPKSKVAILGRTGSSSGCVQVDGLDLAAIEDEFVQSRFVGHPQNFIPNAGETVKQNLDLVGTLPVSRIEEVLTRLAPPHMAAEIMAKLDSQWNECNFSQGWQQTIGICRTLLRQSNIYVLDEPTSGMDEDGHTTAMETIFSVLSDSTIIATMHTLTGIEKFDQIIVLEDGRLVEQGSPAELLALEDSMLKQLVSAD</sequence>
<gene>
    <name evidence="11" type="ORF">BBAD15_g2732</name>
</gene>
<name>A0A0A2VV68_BEABA</name>
<dbReference type="PROSITE" id="PS00211">
    <property type="entry name" value="ABC_TRANSPORTER_1"/>
    <property type="match status" value="1"/>
</dbReference>
<dbReference type="InterPro" id="IPR027417">
    <property type="entry name" value="P-loop_NTPase"/>
</dbReference>
<keyword evidence="5" id="KW-0067">ATP-binding</keyword>
<dbReference type="EMBL" id="ANFO01000211">
    <property type="protein sequence ID" value="KGQ11533.1"/>
    <property type="molecule type" value="Genomic_DNA"/>
</dbReference>
<feature type="domain" description="ABC transporter" evidence="9">
    <location>
        <begin position="579"/>
        <end position="808"/>
    </location>
</feature>
<protein>
    <submittedName>
        <fullName evidence="11">Multidrug resistance-associated protein 1</fullName>
    </submittedName>
</protein>
<evidence type="ECO:0000256" key="5">
    <source>
        <dbReference type="ARBA" id="ARBA00022840"/>
    </source>
</evidence>
<dbReference type="PANTHER" id="PTHR24223">
    <property type="entry name" value="ATP-BINDING CASSETTE SUB-FAMILY C"/>
    <property type="match status" value="1"/>
</dbReference>
<evidence type="ECO:0000259" key="10">
    <source>
        <dbReference type="PROSITE" id="PS50929"/>
    </source>
</evidence>
<feature type="transmembrane region" description="Helical" evidence="8">
    <location>
        <begin position="155"/>
        <end position="174"/>
    </location>
</feature>
<feature type="transmembrane region" description="Helical" evidence="8">
    <location>
        <begin position="262"/>
        <end position="287"/>
    </location>
</feature>
<dbReference type="SUPFAM" id="SSF90123">
    <property type="entry name" value="ABC transporter transmembrane region"/>
    <property type="match status" value="2"/>
</dbReference>
<evidence type="ECO:0000256" key="4">
    <source>
        <dbReference type="ARBA" id="ARBA00022741"/>
    </source>
</evidence>
<dbReference type="GO" id="GO:0140359">
    <property type="term" value="F:ABC-type transporter activity"/>
    <property type="evidence" value="ECO:0007669"/>
    <property type="project" value="InterPro"/>
</dbReference>
<feature type="transmembrane region" description="Helical" evidence="8">
    <location>
        <begin position="503"/>
        <end position="524"/>
    </location>
</feature>
<feature type="domain" description="ABC transporter" evidence="9">
    <location>
        <begin position="1147"/>
        <end position="1363"/>
    </location>
</feature>
<evidence type="ECO:0000256" key="3">
    <source>
        <dbReference type="ARBA" id="ARBA00022692"/>
    </source>
</evidence>
<feature type="transmembrane region" description="Helical" evidence="8">
    <location>
        <begin position="373"/>
        <end position="395"/>
    </location>
</feature>
<feature type="transmembrane region" description="Helical" evidence="8">
    <location>
        <begin position="64"/>
        <end position="84"/>
    </location>
</feature>
<dbReference type="InterPro" id="IPR011527">
    <property type="entry name" value="ABC1_TM_dom"/>
</dbReference>
<dbReference type="PANTHER" id="PTHR24223:SF399">
    <property type="entry name" value="ABC TRANSPORTER ATNG"/>
    <property type="match status" value="1"/>
</dbReference>
<evidence type="ECO:0000313" key="11">
    <source>
        <dbReference type="EMBL" id="KGQ11533.1"/>
    </source>
</evidence>
<feature type="transmembrane region" description="Helical" evidence="8">
    <location>
        <begin position="457"/>
        <end position="483"/>
    </location>
</feature>
<reference evidence="11 12" key="1">
    <citation type="submission" date="2012-10" db="EMBL/GenBank/DDBJ databases">
        <title>Genome sequencing and analysis of entomopathogenic fungi Beauveria bassiana D1-5.</title>
        <authorList>
            <person name="Li Q."/>
            <person name="Wang L."/>
            <person name="Zhang Z."/>
            <person name="Wang Q."/>
            <person name="Ren J."/>
            <person name="Wang M."/>
            <person name="Xu W."/>
            <person name="Wang J."/>
            <person name="Lu Y."/>
            <person name="Du Q."/>
            <person name="Sun Z."/>
        </authorList>
    </citation>
    <scope>NUCLEOTIDE SEQUENCE [LARGE SCALE GENOMIC DNA]</scope>
    <source>
        <strain evidence="11 12">D1-5</strain>
    </source>
</reference>
<feature type="transmembrane region" description="Helical" evidence="8">
    <location>
        <begin position="970"/>
        <end position="988"/>
    </location>
</feature>
<dbReference type="InterPro" id="IPR017871">
    <property type="entry name" value="ABC_transporter-like_CS"/>
</dbReference>
<evidence type="ECO:0000256" key="7">
    <source>
        <dbReference type="ARBA" id="ARBA00023136"/>
    </source>
</evidence>
<feature type="transmembrane region" description="Helical" evidence="8">
    <location>
        <begin position="96"/>
        <end position="117"/>
    </location>
</feature>
<comment type="caution">
    <text evidence="11">The sequence shown here is derived from an EMBL/GenBank/DDBJ whole genome shotgun (WGS) entry which is preliminary data.</text>
</comment>
<dbReference type="Pfam" id="PF00664">
    <property type="entry name" value="ABC_membrane"/>
    <property type="match status" value="2"/>
</dbReference>
<evidence type="ECO:0000313" key="12">
    <source>
        <dbReference type="Proteomes" id="UP000030106"/>
    </source>
</evidence>
<evidence type="ECO:0000256" key="2">
    <source>
        <dbReference type="ARBA" id="ARBA00022448"/>
    </source>
</evidence>
<dbReference type="GO" id="GO:0016020">
    <property type="term" value="C:membrane"/>
    <property type="evidence" value="ECO:0007669"/>
    <property type="project" value="UniProtKB-SubCell"/>
</dbReference>
<comment type="subcellular location">
    <subcellularLocation>
        <location evidence="1">Membrane</location>
    </subcellularLocation>
</comment>
<feature type="domain" description="ABC transmembrane type-1" evidence="10">
    <location>
        <begin position="263"/>
        <end position="519"/>
    </location>
</feature>
<dbReference type="PROSITE" id="PS50929">
    <property type="entry name" value="ABC_TM1F"/>
    <property type="match status" value="2"/>
</dbReference>
<dbReference type="HOGENOM" id="CLU_000604_27_3_1"/>
<feature type="transmembrane region" description="Helical" evidence="8">
    <location>
        <begin position="867"/>
        <end position="890"/>
    </location>
</feature>
<dbReference type="SUPFAM" id="SSF52540">
    <property type="entry name" value="P-loop containing nucleoside triphosphate hydrolases"/>
    <property type="match status" value="2"/>
</dbReference>
<keyword evidence="6 8" id="KW-1133">Transmembrane helix</keyword>
<evidence type="ECO:0000259" key="9">
    <source>
        <dbReference type="PROSITE" id="PS50893"/>
    </source>
</evidence>
<dbReference type="InterPro" id="IPR003593">
    <property type="entry name" value="AAA+_ATPase"/>
</dbReference>
<dbReference type="GO" id="GO:0016887">
    <property type="term" value="F:ATP hydrolysis activity"/>
    <property type="evidence" value="ECO:0007669"/>
    <property type="project" value="InterPro"/>
</dbReference>
<organism evidence="11 12">
    <name type="scientific">Beauveria bassiana D1-5</name>
    <dbReference type="NCBI Taxonomy" id="1245745"/>
    <lineage>
        <taxon>Eukaryota</taxon>
        <taxon>Fungi</taxon>
        <taxon>Dikarya</taxon>
        <taxon>Ascomycota</taxon>
        <taxon>Pezizomycotina</taxon>
        <taxon>Sordariomycetes</taxon>
        <taxon>Hypocreomycetidae</taxon>
        <taxon>Hypocreales</taxon>
        <taxon>Cordycipitaceae</taxon>
        <taxon>Beauveria</taxon>
    </lineage>
</organism>
<feature type="transmembrane region" description="Helical" evidence="8">
    <location>
        <begin position="23"/>
        <end position="43"/>
    </location>
</feature>
<dbReference type="Proteomes" id="UP000030106">
    <property type="component" value="Unassembled WGS sequence"/>
</dbReference>
<evidence type="ECO:0000256" key="1">
    <source>
        <dbReference type="ARBA" id="ARBA00004370"/>
    </source>
</evidence>
<proteinExistence type="predicted"/>
<dbReference type="InterPro" id="IPR050173">
    <property type="entry name" value="ABC_transporter_C-like"/>
</dbReference>
<evidence type="ECO:0000256" key="8">
    <source>
        <dbReference type="SAM" id="Phobius"/>
    </source>
</evidence>
<dbReference type="Pfam" id="PF00005">
    <property type="entry name" value="ABC_tran"/>
    <property type="match status" value="2"/>
</dbReference>
<keyword evidence="4" id="KW-0547">Nucleotide-binding</keyword>
<dbReference type="Gene3D" id="1.20.1560.10">
    <property type="entry name" value="ABC transporter type 1, transmembrane domain"/>
    <property type="match status" value="2"/>
</dbReference>
<keyword evidence="7 8" id="KW-0472">Membrane</keyword>
<feature type="transmembrane region" description="Helical" evidence="8">
    <location>
        <begin position="910"/>
        <end position="932"/>
    </location>
</feature>
<dbReference type="InterPro" id="IPR003439">
    <property type="entry name" value="ABC_transporter-like_ATP-bd"/>
</dbReference>
<feature type="transmembrane region" description="Helical" evidence="8">
    <location>
        <begin position="944"/>
        <end position="964"/>
    </location>
</feature>
<dbReference type="InterPro" id="IPR036640">
    <property type="entry name" value="ABC1_TM_sf"/>
</dbReference>
<feature type="transmembrane region" description="Helical" evidence="8">
    <location>
        <begin position="299"/>
        <end position="324"/>
    </location>
</feature>
<dbReference type="eggNOG" id="KOG0054">
    <property type="taxonomic scope" value="Eukaryota"/>
</dbReference>
<feature type="domain" description="ABC transmembrane type-1" evidence="10">
    <location>
        <begin position="930"/>
        <end position="1076"/>
    </location>
</feature>
<dbReference type="PROSITE" id="PS50893">
    <property type="entry name" value="ABC_TRANSPORTER_2"/>
    <property type="match status" value="2"/>
</dbReference>
<dbReference type="SMART" id="SM00382">
    <property type="entry name" value="AAA"/>
    <property type="match status" value="1"/>
</dbReference>
<evidence type="ECO:0000256" key="6">
    <source>
        <dbReference type="ARBA" id="ARBA00022989"/>
    </source>
</evidence>
<dbReference type="OrthoDB" id="6500128at2759"/>
<accession>A0A0A2VV68</accession>
<dbReference type="STRING" id="1245745.A0A0A2VV68"/>
<keyword evidence="2" id="KW-0813">Transport</keyword>